<name>A0AAN9KI68_CLITE</name>
<keyword evidence="2" id="KW-1185">Reference proteome</keyword>
<evidence type="ECO:0000313" key="2">
    <source>
        <dbReference type="Proteomes" id="UP001359559"/>
    </source>
</evidence>
<dbReference type="AlphaFoldDB" id="A0AAN9KI68"/>
<gene>
    <name evidence="1" type="ORF">RJT34_01478</name>
</gene>
<dbReference type="EMBL" id="JAYKXN010000001">
    <property type="protein sequence ID" value="KAK7317341.1"/>
    <property type="molecule type" value="Genomic_DNA"/>
</dbReference>
<reference evidence="1 2" key="1">
    <citation type="submission" date="2024-01" db="EMBL/GenBank/DDBJ databases">
        <title>The genomes of 5 underutilized Papilionoideae crops provide insights into root nodulation and disease resistance.</title>
        <authorList>
            <person name="Yuan L."/>
        </authorList>
    </citation>
    <scope>NUCLEOTIDE SEQUENCE [LARGE SCALE GENOMIC DNA]</scope>
    <source>
        <strain evidence="1">LY-2023</strain>
        <tissue evidence="1">Leaf</tissue>
    </source>
</reference>
<organism evidence="1 2">
    <name type="scientific">Clitoria ternatea</name>
    <name type="common">Butterfly pea</name>
    <dbReference type="NCBI Taxonomy" id="43366"/>
    <lineage>
        <taxon>Eukaryota</taxon>
        <taxon>Viridiplantae</taxon>
        <taxon>Streptophyta</taxon>
        <taxon>Embryophyta</taxon>
        <taxon>Tracheophyta</taxon>
        <taxon>Spermatophyta</taxon>
        <taxon>Magnoliopsida</taxon>
        <taxon>eudicotyledons</taxon>
        <taxon>Gunneridae</taxon>
        <taxon>Pentapetalae</taxon>
        <taxon>rosids</taxon>
        <taxon>fabids</taxon>
        <taxon>Fabales</taxon>
        <taxon>Fabaceae</taxon>
        <taxon>Papilionoideae</taxon>
        <taxon>50 kb inversion clade</taxon>
        <taxon>NPAAA clade</taxon>
        <taxon>indigoferoid/millettioid clade</taxon>
        <taxon>Phaseoleae</taxon>
        <taxon>Clitoria</taxon>
    </lineage>
</organism>
<evidence type="ECO:0000313" key="1">
    <source>
        <dbReference type="EMBL" id="KAK7317341.1"/>
    </source>
</evidence>
<sequence>MWVFKLKSSYLEEKDNFAIYYVPFTSHYVFALGVARFLSCAHWVLQVLDTHGDLLVALGYGLWQSMTTFQSLGLAKGKQGYIYTKEDYAGEAVKFFDWDANESLIYLYGEYLELVDYITGDGVIVAVFQVSYPIIVPGIFDVDRDCEYDPDCN</sequence>
<comment type="caution">
    <text evidence="1">The sequence shown here is derived from an EMBL/GenBank/DDBJ whole genome shotgun (WGS) entry which is preliminary data.</text>
</comment>
<proteinExistence type="predicted"/>
<protein>
    <submittedName>
        <fullName evidence="1">Uncharacterized protein</fullName>
    </submittedName>
</protein>
<accession>A0AAN9KI68</accession>
<dbReference type="Proteomes" id="UP001359559">
    <property type="component" value="Unassembled WGS sequence"/>
</dbReference>